<reference evidence="2" key="1">
    <citation type="submission" date="2021-01" db="EMBL/GenBank/DDBJ databases">
        <authorList>
            <person name="Corre E."/>
            <person name="Pelletier E."/>
            <person name="Niang G."/>
            <person name="Scheremetjew M."/>
            <person name="Finn R."/>
            <person name="Kale V."/>
            <person name="Holt S."/>
            <person name="Cochrane G."/>
            <person name="Meng A."/>
            <person name="Brown T."/>
            <person name="Cohen L."/>
        </authorList>
    </citation>
    <scope>NUCLEOTIDE SEQUENCE</scope>
    <source>
        <strain evidence="2">LB1974</strain>
    </source>
</reference>
<evidence type="ECO:0000313" key="2">
    <source>
        <dbReference type="EMBL" id="CAE0843667.1"/>
    </source>
</evidence>
<proteinExistence type="predicted"/>
<evidence type="ECO:0000256" key="1">
    <source>
        <dbReference type="SAM" id="MobiDB-lite"/>
    </source>
</evidence>
<sequence>MAQVLSRRPVQQRHLGAMSQSQFMESGQQSAGQGGSLVQHSYLDMQKSGLGKDQDVFEFLQFPFQYFQKGTSGLTLVAAQPLNNIMEQLVPLGEKSDAKQKGWILCFISTSDDVSREPCAGWLQGIVEDSRLLRDYAVVVIDVNLDDNEQGKQTREWIMKRNIPVEKNPLQKNSENVIIGFTDAAAPPQETLGRRAPKVVTVAESNFKVKWVPHVVQLSAERRIINNSGVQSLLVVEAKD</sequence>
<name>A0A7S4LQK6_OXYMA</name>
<dbReference type="EMBL" id="HBJB01003257">
    <property type="protein sequence ID" value="CAE0843667.1"/>
    <property type="molecule type" value="Transcribed_RNA"/>
</dbReference>
<protein>
    <submittedName>
        <fullName evidence="2">Uncharacterized protein</fullName>
    </submittedName>
</protein>
<accession>A0A7S4LQK6</accession>
<gene>
    <name evidence="2" type="ORF">OMAR00294_LOCUS2662</name>
</gene>
<feature type="region of interest" description="Disordered" evidence="1">
    <location>
        <begin position="1"/>
        <end position="32"/>
    </location>
</feature>
<organism evidence="2">
    <name type="scientific">Oxyrrhis marina</name>
    <name type="common">Dinoflagellate</name>
    <dbReference type="NCBI Taxonomy" id="2969"/>
    <lineage>
        <taxon>Eukaryota</taxon>
        <taxon>Sar</taxon>
        <taxon>Alveolata</taxon>
        <taxon>Dinophyceae</taxon>
        <taxon>Oxyrrhinales</taxon>
        <taxon>Oxyrrhinaceae</taxon>
        <taxon>Oxyrrhis</taxon>
    </lineage>
</organism>
<dbReference type="AlphaFoldDB" id="A0A7S4LQK6"/>